<protein>
    <submittedName>
        <fullName evidence="9">G_PROTEIN_RECEP_F1_2 domain-containing protein</fullName>
    </submittedName>
</protein>
<dbReference type="PRINTS" id="PR00237">
    <property type="entry name" value="GPCRRHODOPSN"/>
</dbReference>
<evidence type="ECO:0000256" key="1">
    <source>
        <dbReference type="ARBA" id="ARBA00004370"/>
    </source>
</evidence>
<dbReference type="Pfam" id="PF10324">
    <property type="entry name" value="7TM_GPCR_Srw"/>
    <property type="match status" value="1"/>
</dbReference>
<name>A0A0N5BPH9_STREA</name>
<evidence type="ECO:0000256" key="3">
    <source>
        <dbReference type="ARBA" id="ARBA00022989"/>
    </source>
</evidence>
<dbReference type="AlphaFoldDB" id="A0A0N5BPH9"/>
<dbReference type="PROSITE" id="PS50262">
    <property type="entry name" value="G_PROTEIN_RECEP_F1_2"/>
    <property type="match status" value="1"/>
</dbReference>
<evidence type="ECO:0000313" key="8">
    <source>
        <dbReference type="Proteomes" id="UP000046392"/>
    </source>
</evidence>
<dbReference type="Gene3D" id="1.20.1070.10">
    <property type="entry name" value="Rhodopsin 7-helix transmembrane proteins"/>
    <property type="match status" value="1"/>
</dbReference>
<evidence type="ECO:0000256" key="2">
    <source>
        <dbReference type="ARBA" id="ARBA00022692"/>
    </source>
</evidence>
<accession>A0A0N5BPH9</accession>
<dbReference type="InterPro" id="IPR017452">
    <property type="entry name" value="GPCR_Rhodpsn_7TM"/>
</dbReference>
<feature type="transmembrane region" description="Helical" evidence="6">
    <location>
        <begin position="139"/>
        <end position="160"/>
    </location>
</feature>
<evidence type="ECO:0000256" key="6">
    <source>
        <dbReference type="SAM" id="Phobius"/>
    </source>
</evidence>
<keyword evidence="4 6" id="KW-0472">Membrane</keyword>
<dbReference type="SMART" id="SM01381">
    <property type="entry name" value="7TM_GPCR_Srsx"/>
    <property type="match status" value="1"/>
</dbReference>
<proteinExistence type="predicted"/>
<dbReference type="GO" id="GO:0016020">
    <property type="term" value="C:membrane"/>
    <property type="evidence" value="ECO:0007669"/>
    <property type="project" value="UniProtKB-SubCell"/>
</dbReference>
<dbReference type="GO" id="GO:0008528">
    <property type="term" value="F:G protein-coupled peptide receptor activity"/>
    <property type="evidence" value="ECO:0007669"/>
    <property type="project" value="InterPro"/>
</dbReference>
<evidence type="ECO:0000256" key="4">
    <source>
        <dbReference type="ARBA" id="ARBA00023136"/>
    </source>
</evidence>
<keyword evidence="2 6" id="KW-0812">Transmembrane</keyword>
<dbReference type="STRING" id="174720.A0A0N5BPH9"/>
<keyword evidence="8" id="KW-1185">Reference proteome</keyword>
<dbReference type="Proteomes" id="UP000046392">
    <property type="component" value="Unplaced"/>
</dbReference>
<dbReference type="WBParaSite" id="SPAL_0000780400.1">
    <property type="protein sequence ID" value="SPAL_0000780400.1"/>
    <property type="gene ID" value="SPAL_0000780400"/>
</dbReference>
<feature type="transmembrane region" description="Helical" evidence="6">
    <location>
        <begin position="249"/>
        <end position="270"/>
    </location>
</feature>
<dbReference type="InterPro" id="IPR000276">
    <property type="entry name" value="GPCR_Rhodpsn"/>
</dbReference>
<dbReference type="PANTHER" id="PTHR46895">
    <property type="entry name" value="PROTEIN CBG20548-RELATED"/>
    <property type="match status" value="1"/>
</dbReference>
<feature type="transmembrane region" description="Helical" evidence="6">
    <location>
        <begin position="97"/>
        <end position="119"/>
    </location>
</feature>
<dbReference type="CDD" id="cd14978">
    <property type="entry name" value="7tmA_FMRFamide_R-like"/>
    <property type="match status" value="1"/>
</dbReference>
<feature type="compositionally biased region" description="Polar residues" evidence="5">
    <location>
        <begin position="345"/>
        <end position="354"/>
    </location>
</feature>
<feature type="domain" description="G-protein coupled receptors family 1 profile" evidence="7">
    <location>
        <begin position="36"/>
        <end position="305"/>
    </location>
</feature>
<evidence type="ECO:0000259" key="7">
    <source>
        <dbReference type="PROSITE" id="PS50262"/>
    </source>
</evidence>
<reference evidence="9" key="1">
    <citation type="submission" date="2017-02" db="UniProtKB">
        <authorList>
            <consortium name="WormBaseParasite"/>
        </authorList>
    </citation>
    <scope>IDENTIFICATION</scope>
</reference>
<feature type="transmembrane region" description="Helical" evidence="6">
    <location>
        <begin position="282"/>
        <end position="305"/>
    </location>
</feature>
<feature type="transmembrane region" description="Helical" evidence="6">
    <location>
        <begin position="210"/>
        <end position="228"/>
    </location>
</feature>
<dbReference type="InterPro" id="IPR019427">
    <property type="entry name" value="7TM_GPCR_serpentine_rcpt_Srw"/>
</dbReference>
<comment type="subcellular location">
    <subcellularLocation>
        <location evidence="1">Membrane</location>
    </subcellularLocation>
</comment>
<organism evidence="8 9">
    <name type="scientific">Strongyloides papillosus</name>
    <name type="common">Intestinal threadworm</name>
    <dbReference type="NCBI Taxonomy" id="174720"/>
    <lineage>
        <taxon>Eukaryota</taxon>
        <taxon>Metazoa</taxon>
        <taxon>Ecdysozoa</taxon>
        <taxon>Nematoda</taxon>
        <taxon>Chromadorea</taxon>
        <taxon>Rhabditida</taxon>
        <taxon>Tylenchina</taxon>
        <taxon>Panagrolaimomorpha</taxon>
        <taxon>Strongyloidoidea</taxon>
        <taxon>Strongyloididae</taxon>
        <taxon>Strongyloides</taxon>
    </lineage>
</organism>
<feature type="transmembrane region" description="Helical" evidence="6">
    <location>
        <begin position="20"/>
        <end position="44"/>
    </location>
</feature>
<dbReference type="SUPFAM" id="SSF81321">
    <property type="entry name" value="Family A G protein-coupled receptor-like"/>
    <property type="match status" value="1"/>
</dbReference>
<keyword evidence="3 6" id="KW-1133">Transmembrane helix</keyword>
<feature type="transmembrane region" description="Helical" evidence="6">
    <location>
        <begin position="56"/>
        <end position="77"/>
    </location>
</feature>
<evidence type="ECO:0000256" key="5">
    <source>
        <dbReference type="SAM" id="MobiDB-lite"/>
    </source>
</evidence>
<feature type="region of interest" description="Disordered" evidence="5">
    <location>
        <begin position="343"/>
        <end position="363"/>
    </location>
</feature>
<evidence type="ECO:0000313" key="9">
    <source>
        <dbReference type="WBParaSite" id="SPAL_0000780400.1"/>
    </source>
</evidence>
<sequence>MSPNTTEVCNFISPMALQKFLMLYIFPIQFTVGIIGNLLNLIVLLSHSMRSKTNNLLAIMALADTIFLLCNIHQSFALSSIRTLFTWFRRFLLHSKFHWIGLTNMCSFISAWLIVLVSLERVTAISFPLKSRHIWNSKILIIIVCSVVMASFILTLHWHITHTVEKIIMNVTTINETTGLEEISSTKILQQLAPREGMLKFSIWSSTLEMIFLVIVPVTIVLTLNILLVHALRKQRTCDVKSQKRATKIVLIIATTFTLCNVPSAALQIWKLLSPSVEASLLFFNLATLSNSLVITGKISNFYLFCSWSEHYRKKFCKIVEKELPRLFWVARTVNEKKQSYIHKMSSQNTTTTESKQRPPKVKQYSVRTLDENGEIVERLIK</sequence>